<name>A0A0G1UPZ5_9BACT</name>
<dbReference type="EMBL" id="LCPK01000038">
    <property type="protein sequence ID" value="KKU96136.1"/>
    <property type="molecule type" value="Genomic_DNA"/>
</dbReference>
<dbReference type="AlphaFoldDB" id="A0A0G1UPZ5"/>
<evidence type="ECO:0000313" key="3">
    <source>
        <dbReference type="Proteomes" id="UP000034694"/>
    </source>
</evidence>
<evidence type="ECO:0000313" key="2">
    <source>
        <dbReference type="EMBL" id="KKU96136.1"/>
    </source>
</evidence>
<sequence>MVIRPEMQKGGESKREKRQVNSRSLAAGVQADVKCEGKN</sequence>
<organism evidence="2 3">
    <name type="scientific">Candidatus Amesbacteria bacterium GW2011_GWB1_48_13</name>
    <dbReference type="NCBI Taxonomy" id="1618362"/>
    <lineage>
        <taxon>Bacteria</taxon>
        <taxon>Candidatus Amesiibacteriota</taxon>
    </lineage>
</organism>
<comment type="caution">
    <text evidence="2">The sequence shown here is derived from an EMBL/GenBank/DDBJ whole genome shotgun (WGS) entry which is preliminary data.</text>
</comment>
<dbReference type="Proteomes" id="UP000034694">
    <property type="component" value="Unassembled WGS sequence"/>
</dbReference>
<evidence type="ECO:0000256" key="1">
    <source>
        <dbReference type="SAM" id="MobiDB-lite"/>
    </source>
</evidence>
<gene>
    <name evidence="2" type="ORF">UY28_C0038G0017</name>
</gene>
<proteinExistence type="predicted"/>
<reference evidence="2 3" key="1">
    <citation type="journal article" date="2015" name="Nature">
        <title>rRNA introns, odd ribosomes, and small enigmatic genomes across a large radiation of phyla.</title>
        <authorList>
            <person name="Brown C.T."/>
            <person name="Hug L.A."/>
            <person name="Thomas B.C."/>
            <person name="Sharon I."/>
            <person name="Castelle C.J."/>
            <person name="Singh A."/>
            <person name="Wilkins M.J."/>
            <person name="Williams K.H."/>
            <person name="Banfield J.F."/>
        </authorList>
    </citation>
    <scope>NUCLEOTIDE SEQUENCE [LARGE SCALE GENOMIC DNA]</scope>
</reference>
<protein>
    <submittedName>
        <fullName evidence="2">Uncharacterized protein</fullName>
    </submittedName>
</protein>
<accession>A0A0G1UPZ5</accession>
<feature type="compositionally biased region" description="Basic and acidic residues" evidence="1">
    <location>
        <begin position="1"/>
        <end position="19"/>
    </location>
</feature>
<feature type="region of interest" description="Disordered" evidence="1">
    <location>
        <begin position="1"/>
        <end position="26"/>
    </location>
</feature>